<keyword evidence="3" id="KW-1185">Reference proteome</keyword>
<dbReference type="InterPro" id="IPR009495">
    <property type="entry name" value="NrsF"/>
</dbReference>
<comment type="caution">
    <text evidence="2">The sequence shown here is derived from an EMBL/GenBank/DDBJ whole genome shotgun (WGS) entry which is preliminary data.</text>
</comment>
<dbReference type="OrthoDB" id="6059252at2"/>
<dbReference type="Pfam" id="PF06532">
    <property type="entry name" value="NrsF"/>
    <property type="match status" value="1"/>
</dbReference>
<dbReference type="AlphaFoldDB" id="A0A147GSQ1"/>
<feature type="transmembrane region" description="Helical" evidence="1">
    <location>
        <begin position="90"/>
        <end position="111"/>
    </location>
</feature>
<name>A0A147GSQ1_9BURK</name>
<evidence type="ECO:0000313" key="2">
    <source>
        <dbReference type="EMBL" id="KTT20537.1"/>
    </source>
</evidence>
<protein>
    <recommendedName>
        <fullName evidence="4">Anti-sigma F factor</fullName>
    </recommendedName>
</protein>
<keyword evidence="1" id="KW-0472">Membrane</keyword>
<dbReference type="EMBL" id="LDSL01000081">
    <property type="protein sequence ID" value="KTT20537.1"/>
    <property type="molecule type" value="Genomic_DNA"/>
</dbReference>
<gene>
    <name evidence="2" type="ORF">NS331_13730</name>
</gene>
<reference evidence="2 3" key="1">
    <citation type="journal article" date="2016" name="Front. Microbiol.">
        <title>Genomic Resource of Rice Seed Associated Bacteria.</title>
        <authorList>
            <person name="Midha S."/>
            <person name="Bansal K."/>
            <person name="Sharma S."/>
            <person name="Kumar N."/>
            <person name="Patil P.P."/>
            <person name="Chaudhry V."/>
            <person name="Patil P.B."/>
        </authorList>
    </citation>
    <scope>NUCLEOTIDE SEQUENCE [LARGE SCALE GENOMIC DNA]</scope>
    <source>
        <strain evidence="2 3">NS331</strain>
    </source>
</reference>
<accession>A0A147GSQ1</accession>
<evidence type="ECO:0000313" key="3">
    <source>
        <dbReference type="Proteomes" id="UP000072741"/>
    </source>
</evidence>
<evidence type="ECO:0008006" key="4">
    <source>
        <dbReference type="Google" id="ProtNLM"/>
    </source>
</evidence>
<feature type="transmembrane region" description="Helical" evidence="1">
    <location>
        <begin position="55"/>
        <end position="78"/>
    </location>
</feature>
<organism evidence="2 3">
    <name type="scientific">Pseudacidovorax intermedius</name>
    <dbReference type="NCBI Taxonomy" id="433924"/>
    <lineage>
        <taxon>Bacteria</taxon>
        <taxon>Pseudomonadati</taxon>
        <taxon>Pseudomonadota</taxon>
        <taxon>Betaproteobacteria</taxon>
        <taxon>Burkholderiales</taxon>
        <taxon>Comamonadaceae</taxon>
        <taxon>Pseudacidovorax</taxon>
    </lineage>
</organism>
<sequence length="213" mass="22435">MKTDDLVKLLAQDTAPVAAGAASRRLGLALACSLPLSLLILQWDYGVRGDLWRVMALPMLWVKLAVPLAVAAAGLLMLRRLASPGVGPGRSGWLAAAAIGLLWALAAWRWVEMPQAGRMPALMGQTWRTCVANIGLIGLPVFVAAFWMLRGMAATRPRRAGAAAGLLAGGAGAAVYALHCPELTAPFLAIWYVLGMLLPVAVGAALGPRLLRW</sequence>
<feature type="transmembrane region" description="Helical" evidence="1">
    <location>
        <begin position="131"/>
        <end position="149"/>
    </location>
</feature>
<dbReference type="Proteomes" id="UP000072741">
    <property type="component" value="Unassembled WGS sequence"/>
</dbReference>
<keyword evidence="1" id="KW-1133">Transmembrane helix</keyword>
<feature type="transmembrane region" description="Helical" evidence="1">
    <location>
        <begin position="161"/>
        <end position="179"/>
    </location>
</feature>
<proteinExistence type="predicted"/>
<dbReference type="RefSeq" id="WP_058642544.1">
    <property type="nucleotide sequence ID" value="NZ_LDSL01000081.1"/>
</dbReference>
<evidence type="ECO:0000256" key="1">
    <source>
        <dbReference type="SAM" id="Phobius"/>
    </source>
</evidence>
<keyword evidence="1" id="KW-0812">Transmembrane</keyword>
<feature type="transmembrane region" description="Helical" evidence="1">
    <location>
        <begin position="185"/>
        <end position="207"/>
    </location>
</feature>
<feature type="transmembrane region" description="Helical" evidence="1">
    <location>
        <begin position="26"/>
        <end position="43"/>
    </location>
</feature>